<dbReference type="InParanoid" id="A0A1Y2BDY3"/>
<evidence type="ECO:0000313" key="4">
    <source>
        <dbReference type="EMBL" id="ORY33039.1"/>
    </source>
</evidence>
<protein>
    <submittedName>
        <fullName evidence="4">Uncharacterized protein</fullName>
    </submittedName>
</protein>
<evidence type="ECO:0000259" key="2">
    <source>
        <dbReference type="Pfam" id="PF08620"/>
    </source>
</evidence>
<accession>A0A1Y2BDY3</accession>
<evidence type="ECO:0000313" key="5">
    <source>
        <dbReference type="Proteomes" id="UP000193986"/>
    </source>
</evidence>
<evidence type="ECO:0000256" key="1">
    <source>
        <dbReference type="SAM" id="MobiDB-lite"/>
    </source>
</evidence>
<feature type="domain" description="RPAP1 C-terminal" evidence="2">
    <location>
        <begin position="207"/>
        <end position="272"/>
    </location>
</feature>
<dbReference type="STRING" id="71784.A0A1Y2BDY3"/>
<dbReference type="OrthoDB" id="348201at2759"/>
<dbReference type="Pfam" id="PF08620">
    <property type="entry name" value="RPAP1_C"/>
    <property type="match status" value="1"/>
</dbReference>
<feature type="compositionally biased region" description="Low complexity" evidence="1">
    <location>
        <begin position="37"/>
        <end position="59"/>
    </location>
</feature>
<dbReference type="Pfam" id="PF25766">
    <property type="entry name" value="TPR_RPAP1"/>
    <property type="match status" value="1"/>
</dbReference>
<evidence type="ECO:0000259" key="3">
    <source>
        <dbReference type="Pfam" id="PF25766"/>
    </source>
</evidence>
<gene>
    <name evidence="4" type="ORF">BCR39DRAFT_520876</name>
</gene>
<dbReference type="Proteomes" id="UP000193986">
    <property type="component" value="Unassembled WGS sequence"/>
</dbReference>
<feature type="compositionally biased region" description="Basic and acidic residues" evidence="1">
    <location>
        <begin position="1"/>
        <end position="11"/>
    </location>
</feature>
<dbReference type="InterPro" id="IPR039913">
    <property type="entry name" value="RPAP1/Rba50"/>
</dbReference>
<organism evidence="4 5">
    <name type="scientific">Naematelia encephala</name>
    <dbReference type="NCBI Taxonomy" id="71784"/>
    <lineage>
        <taxon>Eukaryota</taxon>
        <taxon>Fungi</taxon>
        <taxon>Dikarya</taxon>
        <taxon>Basidiomycota</taxon>
        <taxon>Agaricomycotina</taxon>
        <taxon>Tremellomycetes</taxon>
        <taxon>Tremellales</taxon>
        <taxon>Naemateliaceae</taxon>
        <taxon>Naematelia</taxon>
    </lineage>
</organism>
<dbReference type="PANTHER" id="PTHR21483:SF18">
    <property type="entry name" value="RNA POLYMERASE II-ASSOCIATED PROTEIN 1"/>
    <property type="match status" value="1"/>
</dbReference>
<dbReference type="EMBL" id="MCFC01000007">
    <property type="protein sequence ID" value="ORY33039.1"/>
    <property type="molecule type" value="Genomic_DNA"/>
</dbReference>
<feature type="compositionally biased region" description="Polar residues" evidence="1">
    <location>
        <begin position="63"/>
        <end position="73"/>
    </location>
</feature>
<dbReference type="PANTHER" id="PTHR21483">
    <property type="entry name" value="RNA POLYMERASE II-ASSOCIATED PROTEIN 1"/>
    <property type="match status" value="1"/>
</dbReference>
<proteinExistence type="predicted"/>
<name>A0A1Y2BDY3_9TREE</name>
<comment type="caution">
    <text evidence="4">The sequence shown here is derived from an EMBL/GenBank/DDBJ whole genome shotgun (WGS) entry which is preliminary data.</text>
</comment>
<feature type="region of interest" description="Disordered" evidence="1">
    <location>
        <begin position="1"/>
        <end position="73"/>
    </location>
</feature>
<feature type="region of interest" description="Disordered" evidence="1">
    <location>
        <begin position="126"/>
        <end position="172"/>
    </location>
</feature>
<dbReference type="InterPro" id="IPR013929">
    <property type="entry name" value="RPAP1_C"/>
</dbReference>
<sequence length="1104" mass="121728">MIIRDIIERDSATPPPRPPSLSKAGFPVAVHRSKAPSAFARSRQQSSSSASTVTRAQAVNDIPTVQTHASTPISEVESVRASVQRDNEHRIRGGVMEMLRKRAEARLKAGDQANPSDEVVKATEQVIKAPKQPQSSTETVVNPPHREEIAQSEAGPSRVRFTEDTSPSSLKQKYFPNLPSEPAKLAWLQPTPSTSNNSNSDTNMNTVRYDLSGRKLDAAAQAILPSDLGLHHHGDEPDQAGYSMEEILHLCRSTVIAQRITMLGVLAKVLEHQQEPEVVKQAIQLAVDGLLSSSRNIGMIRVNVELLHVAMKGPSWKFSSEPASDPFVPLHEIDLLHLDLLVPKLAQNIFTIPSLSPGTLFQLIQILRRIIRDSPDTSEAVLPLVSIVIRTYITGRASPSTNDDQPSLDALRLVRDIVQCSRACADALQNETKALVQFIISATWKATDQENAESSNDLARELAVEVLRTYQALGRYGFSASLATTHAEVWRNLSSWVSNQCVIPSSSTNSQDIVVVYYKLLSVWTTCAIDPHRTTPEHDLTWAQVSAFGWAEDAVRDAQALANQAERRRELASVMELLCAWIEGVKINGEKGGEEERRTVLLGLRDVGLDTLTGDLKASRTNDAVLLQAVKLHIRLGDVDSIGPLLSSTVVTGLIESCLRLDASSADDPPSSELRYEVLSSATSNPDFDAALVLFASLDLVTSFQPGDEPLALDLVDSILRSKLSTSSSSISHPHGLEILRPLLHHTILPNVSSILGPSRPSHLYLKATASLRPLSSNEPNGHSEGLPLRPDWVFGPLDELLDSASSPAFAQAPPDWDPNELDIVRASLALAQLCPKGYMSRSTLILNLMKVFMLEHNQNDQSSEVEVFRDTSVSQALDTLITPLTTPPSVTPSTTTTTTTTTTNLEMAAMPFLGDSVPFFQFWTDFVSLYEAISFSDTRFGQLVLVPLSMRYPPDYRRRFWTSHTPAVRTIRLEPPQIILEHDTIETYFEPREKDKDILTAYVLSLRNGTSRGFLQDVAIWHVASLFWTIYGIEEEDSLRQVLMIGLLSGPNPDIVKRVLLLDLTKYGEKAEIGQDEKKRRIQLIETISGRNGLGRVQQALQR</sequence>
<feature type="domain" description="RPAP1/MINIYO-like TPR repeats" evidence="3">
    <location>
        <begin position="920"/>
        <end position="1013"/>
    </location>
</feature>
<dbReference type="InterPro" id="IPR057989">
    <property type="entry name" value="TPR_RPAP1/MINIYO-like"/>
</dbReference>
<reference evidence="4 5" key="1">
    <citation type="submission" date="2016-07" db="EMBL/GenBank/DDBJ databases">
        <title>Pervasive Adenine N6-methylation of Active Genes in Fungi.</title>
        <authorList>
            <consortium name="DOE Joint Genome Institute"/>
            <person name="Mondo S.J."/>
            <person name="Dannebaum R.O."/>
            <person name="Kuo R.C."/>
            <person name="Labutti K."/>
            <person name="Haridas S."/>
            <person name="Kuo A."/>
            <person name="Salamov A."/>
            <person name="Ahrendt S.R."/>
            <person name="Lipzen A."/>
            <person name="Sullivan W."/>
            <person name="Andreopoulos W.B."/>
            <person name="Clum A."/>
            <person name="Lindquist E."/>
            <person name="Daum C."/>
            <person name="Ramamoorthy G.K."/>
            <person name="Gryganskyi A."/>
            <person name="Culley D."/>
            <person name="Magnuson J.K."/>
            <person name="James T.Y."/>
            <person name="O'Malley M.A."/>
            <person name="Stajich J.E."/>
            <person name="Spatafora J.W."/>
            <person name="Visel A."/>
            <person name="Grigoriev I.V."/>
        </authorList>
    </citation>
    <scope>NUCLEOTIDE SEQUENCE [LARGE SCALE GENOMIC DNA]</scope>
    <source>
        <strain evidence="4 5">68-887.2</strain>
    </source>
</reference>
<keyword evidence="5" id="KW-1185">Reference proteome</keyword>
<dbReference type="GO" id="GO:0006366">
    <property type="term" value="P:transcription by RNA polymerase II"/>
    <property type="evidence" value="ECO:0007669"/>
    <property type="project" value="InterPro"/>
</dbReference>
<dbReference type="AlphaFoldDB" id="A0A1Y2BDY3"/>